<dbReference type="Proteomes" id="UP000186513">
    <property type="component" value="Unassembled WGS sequence"/>
</dbReference>
<name>A0A1K2HPT4_9NEIS</name>
<keyword evidence="2" id="KW-1185">Reference proteome</keyword>
<dbReference type="AlphaFoldDB" id="A0A1K2HPT4"/>
<evidence type="ECO:0000313" key="2">
    <source>
        <dbReference type="Proteomes" id="UP000186513"/>
    </source>
</evidence>
<evidence type="ECO:0008006" key="3">
    <source>
        <dbReference type="Google" id="ProtNLM"/>
    </source>
</evidence>
<dbReference type="RefSeq" id="WP_072429707.1">
    <property type="nucleotide sequence ID" value="NZ_FPKR01000013.1"/>
</dbReference>
<organism evidence="1 2">
    <name type="scientific">Chitinimonas taiwanensis DSM 18899</name>
    <dbReference type="NCBI Taxonomy" id="1121279"/>
    <lineage>
        <taxon>Bacteria</taxon>
        <taxon>Pseudomonadati</taxon>
        <taxon>Pseudomonadota</taxon>
        <taxon>Betaproteobacteria</taxon>
        <taxon>Neisseriales</taxon>
        <taxon>Chitinibacteraceae</taxon>
        <taxon>Chitinimonas</taxon>
    </lineage>
</organism>
<reference evidence="1 2" key="1">
    <citation type="submission" date="2016-11" db="EMBL/GenBank/DDBJ databases">
        <authorList>
            <person name="Jaros S."/>
            <person name="Januszkiewicz K."/>
            <person name="Wedrychowicz H."/>
        </authorList>
    </citation>
    <scope>NUCLEOTIDE SEQUENCE [LARGE SCALE GENOMIC DNA]</scope>
    <source>
        <strain evidence="1 2">DSM 18899</strain>
    </source>
</reference>
<protein>
    <recommendedName>
        <fullName evidence="3">Zinc-finger of transposase IS204/IS1001/IS1096/IS1165</fullName>
    </recommendedName>
</protein>
<dbReference type="OrthoDB" id="9157608at2"/>
<accession>A0A1K2HPT4</accession>
<proteinExistence type="predicted"/>
<sequence>MPYTPAPAPLPCPRCQGDTFRIPRNLLDRLISRFVLVHRYRCHSLRCGWEGRVRVSAPALRKASKSA</sequence>
<dbReference type="EMBL" id="FPKR01000013">
    <property type="protein sequence ID" value="SFZ78828.1"/>
    <property type="molecule type" value="Genomic_DNA"/>
</dbReference>
<gene>
    <name evidence="1" type="ORF">SAMN02745887_03222</name>
</gene>
<evidence type="ECO:0000313" key="1">
    <source>
        <dbReference type="EMBL" id="SFZ78828.1"/>
    </source>
</evidence>